<sequence>VLDAVGTTTIAVADSCGSDANDIADSVIQDVQEVLADLEQTYGVSPNYFYEDFIQSMDEEKQQIGELIVNFLTTIHEIEGVLEEFYEVQLLSYPSRELVSTILSGEAFDTAEFNIVTHTIPEQVDEYFEYSKQYNFEHLVADSSGQLLDRNGDPITITLENIRENSAFATYENYFSDPDAIVTGRHVSIRISNIKNLEGITDSRTSIRFSIQDDECSLVLAQYYENEVFERRASNECAGQAYTELRFMNSLNTYFDYDLATIVQNRDVTTINAIFDELYDMPTGINNRDNMTYYLLDGDQLVFELYRTFRWYYRMTYNESREDEESCEKFNLEDHSLMQRWTGADAYPTCSEAMQCTSGHAGSSC</sequence>
<dbReference type="EMBL" id="UINC01084464">
    <property type="protein sequence ID" value="SVC31141.1"/>
    <property type="molecule type" value="Genomic_DNA"/>
</dbReference>
<organism evidence="1">
    <name type="scientific">marine metagenome</name>
    <dbReference type="NCBI Taxonomy" id="408172"/>
    <lineage>
        <taxon>unclassified sequences</taxon>
        <taxon>metagenomes</taxon>
        <taxon>ecological metagenomes</taxon>
    </lineage>
</organism>
<dbReference type="AlphaFoldDB" id="A0A382L8A8"/>
<reference evidence="1" key="1">
    <citation type="submission" date="2018-05" db="EMBL/GenBank/DDBJ databases">
        <authorList>
            <person name="Lanie J.A."/>
            <person name="Ng W.-L."/>
            <person name="Kazmierczak K.M."/>
            <person name="Andrzejewski T.M."/>
            <person name="Davidsen T.M."/>
            <person name="Wayne K.J."/>
            <person name="Tettelin H."/>
            <person name="Glass J.I."/>
            <person name="Rusch D."/>
            <person name="Podicherti R."/>
            <person name="Tsui H.-C.T."/>
            <person name="Winkler M.E."/>
        </authorList>
    </citation>
    <scope>NUCLEOTIDE SEQUENCE</scope>
</reference>
<name>A0A382L8A8_9ZZZZ</name>
<proteinExistence type="predicted"/>
<accession>A0A382L8A8</accession>
<feature type="non-terminal residue" evidence="1">
    <location>
        <position position="1"/>
    </location>
</feature>
<gene>
    <name evidence="1" type="ORF">METZ01_LOCUS283995</name>
</gene>
<protein>
    <submittedName>
        <fullName evidence="1">Uncharacterized protein</fullName>
    </submittedName>
</protein>
<evidence type="ECO:0000313" key="1">
    <source>
        <dbReference type="EMBL" id="SVC31141.1"/>
    </source>
</evidence>